<evidence type="ECO:0000313" key="5">
    <source>
        <dbReference type="Proteomes" id="UP000316639"/>
    </source>
</evidence>
<dbReference type="GO" id="GO:0004497">
    <property type="term" value="F:monooxygenase activity"/>
    <property type="evidence" value="ECO:0007669"/>
    <property type="project" value="UniProtKB-KW"/>
</dbReference>
<accession>A0A563F218</accession>
<dbReference type="InterPro" id="IPR050493">
    <property type="entry name" value="FAD-dep_Monooxygenase_BioMet"/>
</dbReference>
<dbReference type="PANTHER" id="PTHR13789:SF268">
    <property type="entry name" value="5-METHYLPHENAZINE-1-CARBOXYLATE 1-MONOOXYGENASE"/>
    <property type="match status" value="1"/>
</dbReference>
<dbReference type="NCBIfam" id="NF005720">
    <property type="entry name" value="PRK07538.1"/>
    <property type="match status" value="1"/>
</dbReference>
<reference evidence="4 5" key="1">
    <citation type="submission" date="2019-07" db="EMBL/GenBank/DDBJ databases">
        <title>Lentzea xizangensis sp. nov., isolated from Qinghai-Tibetan Plateau Soils.</title>
        <authorList>
            <person name="Huang J."/>
        </authorList>
    </citation>
    <scope>NUCLEOTIDE SEQUENCE [LARGE SCALE GENOMIC DNA]</scope>
    <source>
        <strain evidence="4 5">FXJ1.1311</strain>
    </source>
</reference>
<keyword evidence="2" id="KW-0503">Monooxygenase</keyword>
<dbReference type="PANTHER" id="PTHR13789">
    <property type="entry name" value="MONOOXYGENASE"/>
    <property type="match status" value="1"/>
</dbReference>
<gene>
    <name evidence="4" type="ORF">FKR81_00130</name>
</gene>
<dbReference type="AlphaFoldDB" id="A0A563F218"/>
<evidence type="ECO:0000256" key="1">
    <source>
        <dbReference type="ARBA" id="ARBA00023002"/>
    </source>
</evidence>
<dbReference type="Gene3D" id="3.30.9.30">
    <property type="match status" value="1"/>
</dbReference>
<proteinExistence type="predicted"/>
<dbReference type="OrthoDB" id="9782160at2"/>
<evidence type="ECO:0000313" key="4">
    <source>
        <dbReference type="EMBL" id="TWP54017.1"/>
    </source>
</evidence>
<evidence type="ECO:0000256" key="2">
    <source>
        <dbReference type="ARBA" id="ARBA00023033"/>
    </source>
</evidence>
<dbReference type="Pfam" id="PF01494">
    <property type="entry name" value="FAD_binding_3"/>
    <property type="match status" value="1"/>
</dbReference>
<comment type="caution">
    <text evidence="4">The sequence shown here is derived from an EMBL/GenBank/DDBJ whole genome shotgun (WGS) entry which is preliminary data.</text>
</comment>
<keyword evidence="1" id="KW-0560">Oxidoreductase</keyword>
<sequence>MRVLIVGAGIGGLTTALSLHRTGVHDVVVLEAAARIAPLGVGVNILPNATRVLDELGILEPLLAKATRTGELRYYNCRGDLIWREPRGLAAGYRWPQLSVHRVDLQAELLAAVRERLGERVVVTGALVTGVAVGEHGSSVEVEHADDGCVVVSGDVVIGADGIDSAVRAVLYPDEGAAPGNGVVMWRGTSWVPPFLDGTTMIVSGDDSRRIVLYPIRRADTGNVMVNWVCAQPAPDGVVPRSGRTGDLARFRESFDAWRMNWLDIPGIIAAADEMHEYPMLDRDPLPRWTFGRVTLLGDAAHAMYPMGSNGATQAIVDAHALAHALAGHDHVEDGLRAYEAERRPVTTRLQISNRGMGPESVITIAHQRAPHGFADISEVFTPDELAAISAQYARTGRFDVDSVNRVDVGRCS</sequence>
<dbReference type="InterPro" id="IPR002938">
    <property type="entry name" value="FAD-bd"/>
</dbReference>
<dbReference type="EMBL" id="VOBR01000001">
    <property type="protein sequence ID" value="TWP54017.1"/>
    <property type="molecule type" value="Genomic_DNA"/>
</dbReference>
<name>A0A563F218_9PSEU</name>
<dbReference type="Gene3D" id="3.50.50.60">
    <property type="entry name" value="FAD/NAD(P)-binding domain"/>
    <property type="match status" value="1"/>
</dbReference>
<keyword evidence="5" id="KW-1185">Reference proteome</keyword>
<dbReference type="SUPFAM" id="SSF54373">
    <property type="entry name" value="FAD-linked reductases, C-terminal domain"/>
    <property type="match status" value="1"/>
</dbReference>
<dbReference type="GO" id="GO:0071949">
    <property type="term" value="F:FAD binding"/>
    <property type="evidence" value="ECO:0007669"/>
    <property type="project" value="InterPro"/>
</dbReference>
<evidence type="ECO:0000259" key="3">
    <source>
        <dbReference type="Pfam" id="PF01494"/>
    </source>
</evidence>
<dbReference type="InterPro" id="IPR036188">
    <property type="entry name" value="FAD/NAD-bd_sf"/>
</dbReference>
<dbReference type="Proteomes" id="UP000316639">
    <property type="component" value="Unassembled WGS sequence"/>
</dbReference>
<protein>
    <submittedName>
        <fullName evidence="4">Flavin-dependent oxidoreductase</fullName>
    </submittedName>
</protein>
<dbReference type="RefSeq" id="WP_146348800.1">
    <property type="nucleotide sequence ID" value="NZ_VOBR01000001.1"/>
</dbReference>
<feature type="domain" description="FAD-binding" evidence="3">
    <location>
        <begin position="2"/>
        <end position="350"/>
    </location>
</feature>
<dbReference type="SUPFAM" id="SSF51905">
    <property type="entry name" value="FAD/NAD(P)-binding domain"/>
    <property type="match status" value="1"/>
</dbReference>
<dbReference type="PRINTS" id="PR00420">
    <property type="entry name" value="RNGMNOXGNASE"/>
</dbReference>
<organism evidence="4 5">
    <name type="scientific">Lentzea tibetensis</name>
    <dbReference type="NCBI Taxonomy" id="2591470"/>
    <lineage>
        <taxon>Bacteria</taxon>
        <taxon>Bacillati</taxon>
        <taxon>Actinomycetota</taxon>
        <taxon>Actinomycetes</taxon>
        <taxon>Pseudonocardiales</taxon>
        <taxon>Pseudonocardiaceae</taxon>
        <taxon>Lentzea</taxon>
    </lineage>
</organism>